<dbReference type="PANTHER" id="PTHR46315:SF1">
    <property type="entry name" value="SPERMINE SYNTHASE"/>
    <property type="match status" value="1"/>
</dbReference>
<evidence type="ECO:0000256" key="4">
    <source>
        <dbReference type="PROSITE-ProRule" id="PRU00354"/>
    </source>
</evidence>
<dbReference type="EMBL" id="NRSH01000057">
    <property type="protein sequence ID" value="MBK1726652.1"/>
    <property type="molecule type" value="Genomic_DNA"/>
</dbReference>
<dbReference type="InterPro" id="IPR030374">
    <property type="entry name" value="PABS"/>
</dbReference>
<sequence>MQPEYVRYNQTVVERRRSPYQEIVIAHDPSLGHLLYLDDDLQIADADEPYNQAITRPLVEGGALGEVLILGGGDGGVLRAVLDAGARRAVLVDIDGEVIALARRYLPSLCGDAFDRPGAEVVVGDAFAYLDDEAQWDGIIYDLTMDPIREDQPRTEFIKEVLAKVAQRLRPGGVMAMQCCGADEPGLREEIRAGLEGTFEAWGDWEAKIPSFDVPWIFAWARTREEQR</sequence>
<dbReference type="InterPro" id="IPR029063">
    <property type="entry name" value="SAM-dependent_MTases_sf"/>
</dbReference>
<dbReference type="CDD" id="cd02440">
    <property type="entry name" value="AdoMet_MTases"/>
    <property type="match status" value="1"/>
</dbReference>
<keyword evidence="7" id="KW-1185">Reference proteome</keyword>
<reference evidence="6 7" key="1">
    <citation type="journal article" date="2020" name="Microorganisms">
        <title>Osmotic Adaptation and Compatible Solute Biosynthesis of Phototrophic Bacteria as Revealed from Genome Analyses.</title>
        <authorList>
            <person name="Imhoff J.F."/>
            <person name="Rahn T."/>
            <person name="Kunzel S."/>
            <person name="Keller A."/>
            <person name="Neulinger S.C."/>
        </authorList>
    </citation>
    <scope>NUCLEOTIDE SEQUENCE [LARGE SCALE GENOMIC DNA]</scope>
    <source>
        <strain evidence="6 7">DSM 15116</strain>
    </source>
</reference>
<keyword evidence="2 4" id="KW-0808">Transferase</keyword>
<dbReference type="InterPro" id="IPR037163">
    <property type="entry name" value="Spermidine_synt_N_sf"/>
</dbReference>
<evidence type="ECO:0000313" key="7">
    <source>
        <dbReference type="Proteomes" id="UP000738126"/>
    </source>
</evidence>
<dbReference type="SUPFAM" id="SSF53335">
    <property type="entry name" value="S-adenosyl-L-methionine-dependent methyltransferases"/>
    <property type="match status" value="1"/>
</dbReference>
<evidence type="ECO:0000256" key="3">
    <source>
        <dbReference type="ARBA" id="ARBA00023115"/>
    </source>
</evidence>
<dbReference type="InterPro" id="IPR015576">
    <property type="entry name" value="Spermine_synthase_animal"/>
</dbReference>
<keyword evidence="3 4" id="KW-0620">Polyamine biosynthesis</keyword>
<protein>
    <submittedName>
        <fullName evidence="6">Spermine synthase</fullName>
    </submittedName>
</protein>
<feature type="domain" description="PABS" evidence="5">
    <location>
        <begin position="1"/>
        <end position="223"/>
    </location>
</feature>
<feature type="active site" description="Proton acceptor" evidence="4">
    <location>
        <position position="142"/>
    </location>
</feature>
<dbReference type="Gene3D" id="3.40.50.150">
    <property type="entry name" value="Vaccinia Virus protein VP39"/>
    <property type="match status" value="1"/>
</dbReference>
<dbReference type="PROSITE" id="PS51006">
    <property type="entry name" value="PABS_2"/>
    <property type="match status" value="1"/>
</dbReference>
<dbReference type="Proteomes" id="UP000738126">
    <property type="component" value="Unassembled WGS sequence"/>
</dbReference>
<proteinExistence type="inferred from homology"/>
<evidence type="ECO:0000256" key="1">
    <source>
        <dbReference type="ARBA" id="ARBA00007867"/>
    </source>
</evidence>
<gene>
    <name evidence="6" type="ORF">CKO13_06360</name>
</gene>
<evidence type="ECO:0000256" key="2">
    <source>
        <dbReference type="ARBA" id="ARBA00022679"/>
    </source>
</evidence>
<name>A0ABS1E6A6_9GAMM</name>
<dbReference type="RefSeq" id="WP_200258089.1">
    <property type="nucleotide sequence ID" value="NZ_NRSH01000057.1"/>
</dbReference>
<comment type="similarity">
    <text evidence="1">Belongs to the spermidine/spermine synthase family.</text>
</comment>
<dbReference type="Gene3D" id="2.30.140.10">
    <property type="entry name" value="Spermidine synthase, tetramerisation domain"/>
    <property type="match status" value="1"/>
</dbReference>
<dbReference type="PANTHER" id="PTHR46315">
    <property type="entry name" value="SPERMINE SYNTHASE"/>
    <property type="match status" value="1"/>
</dbReference>
<evidence type="ECO:0000313" key="6">
    <source>
        <dbReference type="EMBL" id="MBK1726652.1"/>
    </source>
</evidence>
<evidence type="ECO:0000259" key="5">
    <source>
        <dbReference type="PROSITE" id="PS51006"/>
    </source>
</evidence>
<comment type="caution">
    <text evidence="6">The sequence shown here is derived from an EMBL/GenBank/DDBJ whole genome shotgun (WGS) entry which is preliminary data.</text>
</comment>
<organism evidence="6 7">
    <name type="scientific">Halorhodospira neutriphila</name>
    <dbReference type="NCBI Taxonomy" id="168379"/>
    <lineage>
        <taxon>Bacteria</taxon>
        <taxon>Pseudomonadati</taxon>
        <taxon>Pseudomonadota</taxon>
        <taxon>Gammaproteobacteria</taxon>
        <taxon>Chromatiales</taxon>
        <taxon>Ectothiorhodospiraceae</taxon>
        <taxon>Halorhodospira</taxon>
    </lineage>
</organism>
<dbReference type="Pfam" id="PF01564">
    <property type="entry name" value="Spermine_synth"/>
    <property type="match status" value="1"/>
</dbReference>
<accession>A0ABS1E6A6</accession>